<evidence type="ECO:0000259" key="3">
    <source>
        <dbReference type="SMART" id="SM00198"/>
    </source>
</evidence>
<dbReference type="GO" id="GO:0005576">
    <property type="term" value="C:extracellular region"/>
    <property type="evidence" value="ECO:0007669"/>
    <property type="project" value="UniProtKB-SubCell"/>
</dbReference>
<dbReference type="InterPro" id="IPR014044">
    <property type="entry name" value="CAP_dom"/>
</dbReference>
<evidence type="ECO:0000256" key="1">
    <source>
        <dbReference type="ARBA" id="ARBA00004613"/>
    </source>
</evidence>
<gene>
    <name evidence="4" type="ORF">Zmor_007943</name>
</gene>
<dbReference type="Pfam" id="PF00188">
    <property type="entry name" value="CAP"/>
    <property type="match status" value="1"/>
</dbReference>
<evidence type="ECO:0000313" key="5">
    <source>
        <dbReference type="Proteomes" id="UP001168821"/>
    </source>
</evidence>
<proteinExistence type="predicted"/>
<reference evidence="4" key="1">
    <citation type="journal article" date="2023" name="G3 (Bethesda)">
        <title>Whole genome assemblies of Zophobas morio and Tenebrio molitor.</title>
        <authorList>
            <person name="Kaur S."/>
            <person name="Stinson S.A."/>
            <person name="diCenzo G.C."/>
        </authorList>
    </citation>
    <scope>NUCLEOTIDE SEQUENCE</scope>
    <source>
        <strain evidence="4">QUZm001</strain>
    </source>
</reference>
<dbReference type="InterPro" id="IPR035940">
    <property type="entry name" value="CAP_sf"/>
</dbReference>
<dbReference type="EMBL" id="JALNTZ010000002">
    <property type="protein sequence ID" value="KAJ3663716.1"/>
    <property type="molecule type" value="Genomic_DNA"/>
</dbReference>
<keyword evidence="2" id="KW-0964">Secreted</keyword>
<accession>A0AA38J0C0</accession>
<dbReference type="Gene3D" id="3.40.33.10">
    <property type="entry name" value="CAP"/>
    <property type="match status" value="1"/>
</dbReference>
<sequence length="154" mass="17075">MSALRIDEYPGFAKEALLLHNELRQKHGVSDLILNKELCGMAQEWADQCAKKKSIAQRGDPEYGENVFCSGKKNASVQDAVTAWYAEGEKFPYGTENVKKKKYQFTQLVWKDTTDLGVGMATSVNGKVFVIANYYPKGNMPGTFSANVVQVVAN</sequence>
<dbReference type="PRINTS" id="PR00837">
    <property type="entry name" value="V5TPXLIKE"/>
</dbReference>
<dbReference type="PANTHER" id="PTHR10334">
    <property type="entry name" value="CYSTEINE-RICH SECRETORY PROTEIN-RELATED"/>
    <property type="match status" value="1"/>
</dbReference>
<dbReference type="SUPFAM" id="SSF55797">
    <property type="entry name" value="PR-1-like"/>
    <property type="match status" value="1"/>
</dbReference>
<dbReference type="InterPro" id="IPR034113">
    <property type="entry name" value="SCP_GAPR1-like"/>
</dbReference>
<dbReference type="Proteomes" id="UP001168821">
    <property type="component" value="Unassembled WGS sequence"/>
</dbReference>
<evidence type="ECO:0000256" key="2">
    <source>
        <dbReference type="ARBA" id="ARBA00022525"/>
    </source>
</evidence>
<dbReference type="FunFam" id="3.40.33.10:FF:000002">
    <property type="entry name" value="Golgi-associated plant pathogenesis-related protein 1"/>
    <property type="match status" value="1"/>
</dbReference>
<organism evidence="4 5">
    <name type="scientific">Zophobas morio</name>
    <dbReference type="NCBI Taxonomy" id="2755281"/>
    <lineage>
        <taxon>Eukaryota</taxon>
        <taxon>Metazoa</taxon>
        <taxon>Ecdysozoa</taxon>
        <taxon>Arthropoda</taxon>
        <taxon>Hexapoda</taxon>
        <taxon>Insecta</taxon>
        <taxon>Pterygota</taxon>
        <taxon>Neoptera</taxon>
        <taxon>Endopterygota</taxon>
        <taxon>Coleoptera</taxon>
        <taxon>Polyphaga</taxon>
        <taxon>Cucujiformia</taxon>
        <taxon>Tenebrionidae</taxon>
        <taxon>Zophobas</taxon>
    </lineage>
</organism>
<dbReference type="AlphaFoldDB" id="A0AA38J0C0"/>
<protein>
    <recommendedName>
        <fullName evidence="3">SCP domain-containing protein</fullName>
    </recommendedName>
</protein>
<dbReference type="CDD" id="cd05382">
    <property type="entry name" value="CAP_GAPR1-like"/>
    <property type="match status" value="1"/>
</dbReference>
<evidence type="ECO:0000313" key="4">
    <source>
        <dbReference type="EMBL" id="KAJ3663716.1"/>
    </source>
</evidence>
<comment type="subcellular location">
    <subcellularLocation>
        <location evidence="1">Secreted</location>
    </subcellularLocation>
</comment>
<keyword evidence="5" id="KW-1185">Reference proteome</keyword>
<feature type="domain" description="SCP" evidence="3">
    <location>
        <begin position="11"/>
        <end position="142"/>
    </location>
</feature>
<comment type="caution">
    <text evidence="4">The sequence shown here is derived from an EMBL/GenBank/DDBJ whole genome shotgun (WGS) entry which is preliminary data.</text>
</comment>
<dbReference type="SMART" id="SM00198">
    <property type="entry name" value="SCP"/>
    <property type="match status" value="1"/>
</dbReference>
<dbReference type="InterPro" id="IPR001283">
    <property type="entry name" value="CRISP-related"/>
</dbReference>
<name>A0AA38J0C0_9CUCU</name>